<feature type="transmembrane region" description="Helical" evidence="6">
    <location>
        <begin position="60"/>
        <end position="86"/>
    </location>
</feature>
<evidence type="ECO:0000256" key="3">
    <source>
        <dbReference type="ARBA" id="ARBA00022692"/>
    </source>
</evidence>
<evidence type="ECO:0000256" key="4">
    <source>
        <dbReference type="ARBA" id="ARBA00022989"/>
    </source>
</evidence>
<keyword evidence="3 6" id="KW-0812">Transmembrane</keyword>
<feature type="transmembrane region" description="Helical" evidence="6">
    <location>
        <begin position="313"/>
        <end position="330"/>
    </location>
</feature>
<name>A0A937XDX9_UNCW3</name>
<comment type="subcellular location">
    <subcellularLocation>
        <location evidence="1">Cell membrane</location>
        <topology evidence="1">Multi-pass membrane protein</topology>
    </subcellularLocation>
</comment>
<dbReference type="GO" id="GO:0043190">
    <property type="term" value="C:ATP-binding cassette (ABC) transporter complex"/>
    <property type="evidence" value="ECO:0007669"/>
    <property type="project" value="TreeGrafter"/>
</dbReference>
<proteinExistence type="predicted"/>
<dbReference type="AlphaFoldDB" id="A0A937XDX9"/>
<evidence type="ECO:0000313" key="7">
    <source>
        <dbReference type="EMBL" id="MBM3331267.1"/>
    </source>
</evidence>
<dbReference type="PANTHER" id="PTHR33529:SF6">
    <property type="entry name" value="YJGP_YJGQ FAMILY PERMEASE"/>
    <property type="match status" value="1"/>
</dbReference>
<feature type="transmembrane region" description="Helical" evidence="6">
    <location>
        <begin position="106"/>
        <end position="127"/>
    </location>
</feature>
<organism evidence="7 8">
    <name type="scientific">candidate division WOR-3 bacterium</name>
    <dbReference type="NCBI Taxonomy" id="2052148"/>
    <lineage>
        <taxon>Bacteria</taxon>
        <taxon>Bacteria division WOR-3</taxon>
    </lineage>
</organism>
<keyword evidence="2" id="KW-1003">Cell membrane</keyword>
<dbReference type="InterPro" id="IPR005495">
    <property type="entry name" value="LptG/LptF_permease"/>
</dbReference>
<dbReference type="Pfam" id="PF03739">
    <property type="entry name" value="LptF_LptG"/>
    <property type="match status" value="1"/>
</dbReference>
<evidence type="ECO:0000256" key="6">
    <source>
        <dbReference type="SAM" id="Phobius"/>
    </source>
</evidence>
<dbReference type="GO" id="GO:0015920">
    <property type="term" value="P:lipopolysaccharide transport"/>
    <property type="evidence" value="ECO:0007669"/>
    <property type="project" value="TreeGrafter"/>
</dbReference>
<keyword evidence="5 6" id="KW-0472">Membrane</keyword>
<dbReference type="EMBL" id="VGIR01000024">
    <property type="protein sequence ID" value="MBM3331267.1"/>
    <property type="molecule type" value="Genomic_DNA"/>
</dbReference>
<evidence type="ECO:0000256" key="2">
    <source>
        <dbReference type="ARBA" id="ARBA00022475"/>
    </source>
</evidence>
<dbReference type="Proteomes" id="UP000779900">
    <property type="component" value="Unassembled WGS sequence"/>
</dbReference>
<evidence type="ECO:0000256" key="1">
    <source>
        <dbReference type="ARBA" id="ARBA00004651"/>
    </source>
</evidence>
<comment type="caution">
    <text evidence="7">The sequence shown here is derived from an EMBL/GenBank/DDBJ whole genome shotgun (WGS) entry which is preliminary data.</text>
</comment>
<feature type="transmembrane region" description="Helical" evidence="6">
    <location>
        <begin position="22"/>
        <end position="40"/>
    </location>
</feature>
<gene>
    <name evidence="7" type="ORF">FJY68_05355</name>
</gene>
<evidence type="ECO:0000256" key="5">
    <source>
        <dbReference type="ARBA" id="ARBA00023136"/>
    </source>
</evidence>
<keyword evidence="4 6" id="KW-1133">Transmembrane helix</keyword>
<protein>
    <submittedName>
        <fullName evidence="7">YjgP/YjgQ family permease</fullName>
    </submittedName>
</protein>
<evidence type="ECO:0000313" key="8">
    <source>
        <dbReference type="Proteomes" id="UP000779900"/>
    </source>
</evidence>
<feature type="transmembrane region" description="Helical" evidence="6">
    <location>
        <begin position="342"/>
        <end position="365"/>
    </location>
</feature>
<accession>A0A937XDX9</accession>
<sequence length="369" mass="41938">MALPDERCGILKVVDRHLVKELVKFAVIAVTSVVVIYLLIDLFEELSYFTGRKTGLDLILLYYFYSLPSAISLLYPVSMVLAVFMVYGQLTRNRELHALESSGVPILRLFVPAVGLGLASVVLYLAANELITIPFNARLTDLRRQRIERRQSSQVQRRQNLYFVGDEGRIFYIREISSDGVMKNFSVSELGPDRRVRRRFDVREAVWRERAWHARGVDVRTFDALGNERLEQSDSLELDMIPETPLDFASTSRPVEETSTRALRNYIGRMKRAGENVARQEVEYYYRFSYSLIGLVVVLLGLPLAVRLRRGGVMFGLGLGLLLSFLYWGAIQTSRAFGTSHVISTALSAWLPNIVFGTIALFLVLNVDR</sequence>
<dbReference type="PANTHER" id="PTHR33529">
    <property type="entry name" value="SLR0882 PROTEIN-RELATED"/>
    <property type="match status" value="1"/>
</dbReference>
<reference evidence="7" key="1">
    <citation type="submission" date="2019-03" db="EMBL/GenBank/DDBJ databases">
        <title>Lake Tanganyika Metagenome-Assembled Genomes (MAGs).</title>
        <authorList>
            <person name="Tran P."/>
        </authorList>
    </citation>
    <scope>NUCLEOTIDE SEQUENCE</scope>
    <source>
        <strain evidence="7">K_DeepCast_150m_m2_040</strain>
    </source>
</reference>
<feature type="transmembrane region" description="Helical" evidence="6">
    <location>
        <begin position="284"/>
        <end position="306"/>
    </location>
</feature>